<dbReference type="InterPro" id="IPR012337">
    <property type="entry name" value="RNaseH-like_sf"/>
</dbReference>
<reference evidence="2 3" key="1">
    <citation type="journal article" date="2018" name="Evol. Lett.">
        <title>Horizontal gene cluster transfer increased hallucinogenic mushroom diversity.</title>
        <authorList>
            <person name="Reynolds H.T."/>
            <person name="Vijayakumar V."/>
            <person name="Gluck-Thaler E."/>
            <person name="Korotkin H.B."/>
            <person name="Matheny P.B."/>
            <person name="Slot J.C."/>
        </authorList>
    </citation>
    <scope>NUCLEOTIDE SEQUENCE [LARGE SCALE GENOMIC DNA]</scope>
    <source>
        <strain evidence="2 3">SRW20</strain>
    </source>
</reference>
<protein>
    <recommendedName>
        <fullName evidence="1">3'-5' exonuclease domain-containing protein</fullName>
    </recommendedName>
</protein>
<dbReference type="PANTHER" id="PTHR43040:SF1">
    <property type="entry name" value="RIBONUCLEASE D"/>
    <property type="match status" value="1"/>
</dbReference>
<dbReference type="InParanoid" id="A0A409YWG4"/>
<dbReference type="SUPFAM" id="SSF53098">
    <property type="entry name" value="Ribonuclease H-like"/>
    <property type="match status" value="1"/>
</dbReference>
<proteinExistence type="predicted"/>
<dbReference type="STRING" id="231916.A0A409YWG4"/>
<dbReference type="GO" id="GO:0003676">
    <property type="term" value="F:nucleic acid binding"/>
    <property type="evidence" value="ECO:0007669"/>
    <property type="project" value="InterPro"/>
</dbReference>
<keyword evidence="3" id="KW-1185">Reference proteome</keyword>
<dbReference type="OrthoDB" id="26838at2759"/>
<dbReference type="Proteomes" id="UP000284706">
    <property type="component" value="Unassembled WGS sequence"/>
</dbReference>
<feature type="domain" description="3'-5' exonuclease" evidence="1">
    <location>
        <begin position="5"/>
        <end position="206"/>
    </location>
</feature>
<dbReference type="InterPro" id="IPR036397">
    <property type="entry name" value="RNaseH_sf"/>
</dbReference>
<evidence type="ECO:0000313" key="2">
    <source>
        <dbReference type="EMBL" id="PPR07332.1"/>
    </source>
</evidence>
<dbReference type="PANTHER" id="PTHR43040">
    <property type="entry name" value="RIBONUCLEASE D"/>
    <property type="match status" value="1"/>
</dbReference>
<gene>
    <name evidence="2" type="ORF">CVT26_013648</name>
</gene>
<accession>A0A409YWG4</accession>
<dbReference type="InterPro" id="IPR002562">
    <property type="entry name" value="3'-5'_exonuclease_dom"/>
</dbReference>
<dbReference type="GO" id="GO:0006139">
    <property type="term" value="P:nucleobase-containing compound metabolic process"/>
    <property type="evidence" value="ECO:0007669"/>
    <property type="project" value="InterPro"/>
</dbReference>
<dbReference type="AlphaFoldDB" id="A0A409YWG4"/>
<evidence type="ECO:0000259" key="1">
    <source>
        <dbReference type="SMART" id="SM00474"/>
    </source>
</evidence>
<sequence length="245" mass="27302">MSPNIILVDSVSILEQCLADVSSTSVAQLAIDLEGIDLCRHGKISILQIFADSSNTIWLIDITTLDSSAFDHMDEEGRCLRNVLQDSCAKKVFYDVRNDADALYNLYAIDVGNVYDLQLLEVAVRRASKHKVKYLSGLGKAIEASLCPPAHWKDIKQKGLELFQPERGGSYEVFEKRPLDPVILAYCAQDVALLFRLEEVLEARLGGASRVWKEKISRHSASRVAEAHSHEYAGKGQHRSIAPMF</sequence>
<dbReference type="SMART" id="SM00474">
    <property type="entry name" value="35EXOc"/>
    <property type="match status" value="1"/>
</dbReference>
<comment type="caution">
    <text evidence="2">The sequence shown here is derived from an EMBL/GenBank/DDBJ whole genome shotgun (WGS) entry which is preliminary data.</text>
</comment>
<dbReference type="GO" id="GO:0008408">
    <property type="term" value="F:3'-5' exonuclease activity"/>
    <property type="evidence" value="ECO:0007669"/>
    <property type="project" value="InterPro"/>
</dbReference>
<organism evidence="2 3">
    <name type="scientific">Gymnopilus dilepis</name>
    <dbReference type="NCBI Taxonomy" id="231916"/>
    <lineage>
        <taxon>Eukaryota</taxon>
        <taxon>Fungi</taxon>
        <taxon>Dikarya</taxon>
        <taxon>Basidiomycota</taxon>
        <taxon>Agaricomycotina</taxon>
        <taxon>Agaricomycetes</taxon>
        <taxon>Agaricomycetidae</taxon>
        <taxon>Agaricales</taxon>
        <taxon>Agaricineae</taxon>
        <taxon>Hymenogastraceae</taxon>
        <taxon>Gymnopilus</taxon>
    </lineage>
</organism>
<dbReference type="Pfam" id="PF01612">
    <property type="entry name" value="DNA_pol_A_exo1"/>
    <property type="match status" value="1"/>
</dbReference>
<name>A0A409YWG4_9AGAR</name>
<dbReference type="Gene3D" id="3.30.420.10">
    <property type="entry name" value="Ribonuclease H-like superfamily/Ribonuclease H"/>
    <property type="match status" value="1"/>
</dbReference>
<evidence type="ECO:0000313" key="3">
    <source>
        <dbReference type="Proteomes" id="UP000284706"/>
    </source>
</evidence>
<dbReference type="EMBL" id="NHYE01000134">
    <property type="protein sequence ID" value="PPR07332.1"/>
    <property type="molecule type" value="Genomic_DNA"/>
</dbReference>